<dbReference type="Pfam" id="PF05105">
    <property type="entry name" value="Phage_holin_4_1"/>
    <property type="match status" value="1"/>
</dbReference>
<dbReference type="EMBL" id="FONN01000006">
    <property type="protein sequence ID" value="SFE74629.1"/>
    <property type="molecule type" value="Genomic_DNA"/>
</dbReference>
<comment type="subcellular location">
    <subcellularLocation>
        <location evidence="1">Membrane</location>
        <topology evidence="1">Multi-pass membrane protein</topology>
    </subcellularLocation>
</comment>
<dbReference type="GO" id="GO:0016020">
    <property type="term" value="C:membrane"/>
    <property type="evidence" value="ECO:0007669"/>
    <property type="project" value="UniProtKB-SubCell"/>
</dbReference>
<keyword evidence="8" id="KW-1185">Reference proteome</keyword>
<dbReference type="OrthoDB" id="2885993at2"/>
<feature type="transmembrane region" description="Helical" evidence="6">
    <location>
        <begin position="61"/>
        <end position="78"/>
    </location>
</feature>
<evidence type="ECO:0000313" key="8">
    <source>
        <dbReference type="Proteomes" id="UP000183410"/>
    </source>
</evidence>
<sequence length="164" mass="17842">MNKGQALISTAGAFVVPIFEYLYGAGDAVLTAMMALLFFVAMDWISGIRAAKKDFSYASKYGIDGVFRTFFMLALPAGGHLLDILFNLPGLFFGALTAGLLYHVIQSMVANALRAGWGAWLPLNVFESLLSWVSSELDKKINRAAERGAIANVADNPENETQRE</sequence>
<proteinExistence type="inferred from homology"/>
<dbReference type="AlphaFoldDB" id="A0A1I2D297"/>
<feature type="transmembrane region" description="Helical" evidence="6">
    <location>
        <begin position="84"/>
        <end position="105"/>
    </location>
</feature>
<protein>
    <submittedName>
        <fullName evidence="7">Phage-related holin (Lysis protein)</fullName>
    </submittedName>
</protein>
<feature type="transmembrane region" description="Helical" evidence="6">
    <location>
        <begin position="21"/>
        <end position="40"/>
    </location>
</feature>
<keyword evidence="4 6" id="KW-0472">Membrane</keyword>
<organism evidence="7 8">
    <name type="scientific">Paenibacillus algorifonticola</name>
    <dbReference type="NCBI Taxonomy" id="684063"/>
    <lineage>
        <taxon>Bacteria</taxon>
        <taxon>Bacillati</taxon>
        <taxon>Bacillota</taxon>
        <taxon>Bacilli</taxon>
        <taxon>Bacillales</taxon>
        <taxon>Paenibacillaceae</taxon>
        <taxon>Paenibacillus</taxon>
    </lineage>
</organism>
<keyword evidence="2 6" id="KW-0812">Transmembrane</keyword>
<comment type="similarity">
    <text evidence="5">Belongs to the bacteriophage holin family. Cp-1 holin subfamily.</text>
</comment>
<keyword evidence="3 6" id="KW-1133">Transmembrane helix</keyword>
<evidence type="ECO:0000256" key="5">
    <source>
        <dbReference type="ARBA" id="ARBA00023600"/>
    </source>
</evidence>
<name>A0A1I2D297_9BACL</name>
<evidence type="ECO:0000256" key="6">
    <source>
        <dbReference type="SAM" id="Phobius"/>
    </source>
</evidence>
<evidence type="ECO:0000256" key="3">
    <source>
        <dbReference type="ARBA" id="ARBA00022989"/>
    </source>
</evidence>
<accession>A0A1I2D297</accession>
<evidence type="ECO:0000256" key="2">
    <source>
        <dbReference type="ARBA" id="ARBA00022692"/>
    </source>
</evidence>
<gene>
    <name evidence="7" type="ORF">SAMN04487969_10659</name>
</gene>
<dbReference type="InterPro" id="IPR006480">
    <property type="entry name" value="Phage_holin_4_1"/>
</dbReference>
<evidence type="ECO:0000256" key="4">
    <source>
        <dbReference type="ARBA" id="ARBA00023136"/>
    </source>
</evidence>
<dbReference type="RefSeq" id="WP_046231802.1">
    <property type="nucleotide sequence ID" value="NZ_FONN01000006.1"/>
</dbReference>
<evidence type="ECO:0000313" key="7">
    <source>
        <dbReference type="EMBL" id="SFE74629.1"/>
    </source>
</evidence>
<reference evidence="8" key="1">
    <citation type="submission" date="2016-10" db="EMBL/GenBank/DDBJ databases">
        <authorList>
            <person name="Varghese N."/>
            <person name="Submissions S."/>
        </authorList>
    </citation>
    <scope>NUCLEOTIDE SEQUENCE [LARGE SCALE GENOMIC DNA]</scope>
    <source>
        <strain evidence="8">CGMCC 1.10223</strain>
    </source>
</reference>
<dbReference type="Proteomes" id="UP000183410">
    <property type="component" value="Unassembled WGS sequence"/>
</dbReference>
<evidence type="ECO:0000256" key="1">
    <source>
        <dbReference type="ARBA" id="ARBA00004141"/>
    </source>
</evidence>